<dbReference type="PIRSF" id="PIRSF017082">
    <property type="entry name" value="YflP"/>
    <property type="match status" value="1"/>
</dbReference>
<dbReference type="PANTHER" id="PTHR42928:SF5">
    <property type="entry name" value="BLR1237 PROTEIN"/>
    <property type="match status" value="1"/>
</dbReference>
<dbReference type="EMBL" id="CP013068">
    <property type="protein sequence ID" value="ALV27546.1"/>
    <property type="molecule type" value="Genomic_DNA"/>
</dbReference>
<dbReference type="PANTHER" id="PTHR42928">
    <property type="entry name" value="TRICARBOXYLATE-BINDING PROTEIN"/>
    <property type="match status" value="1"/>
</dbReference>
<dbReference type="Proteomes" id="UP000064921">
    <property type="component" value="Chromosome"/>
</dbReference>
<gene>
    <name evidence="2" type="ORF">APZ00_11105</name>
</gene>
<dbReference type="Gene3D" id="3.40.190.150">
    <property type="entry name" value="Bordetella uptake gene, domain 1"/>
    <property type="match status" value="1"/>
</dbReference>
<comment type="similarity">
    <text evidence="1">Belongs to the UPF0065 (bug) family.</text>
</comment>
<dbReference type="Pfam" id="PF03401">
    <property type="entry name" value="TctC"/>
    <property type="match status" value="1"/>
</dbReference>
<evidence type="ECO:0000256" key="1">
    <source>
        <dbReference type="ARBA" id="ARBA00006987"/>
    </source>
</evidence>
<dbReference type="PROSITE" id="PS51257">
    <property type="entry name" value="PROKAR_LIPOPROTEIN"/>
    <property type="match status" value="1"/>
</dbReference>
<dbReference type="SUPFAM" id="SSF53850">
    <property type="entry name" value="Periplasmic binding protein-like II"/>
    <property type="match status" value="1"/>
</dbReference>
<dbReference type="CDD" id="cd07012">
    <property type="entry name" value="PBP2_Bug_TTT"/>
    <property type="match status" value="1"/>
</dbReference>
<dbReference type="RefSeq" id="WP_050472943.1">
    <property type="nucleotide sequence ID" value="NZ_CM011124.1"/>
</dbReference>
<keyword evidence="3" id="KW-1185">Reference proteome</keyword>
<dbReference type="STRING" id="121719.APZ00_11105"/>
<dbReference type="AlphaFoldDB" id="A0A0L0J095"/>
<evidence type="ECO:0000313" key="2">
    <source>
        <dbReference type="EMBL" id="ALV27546.1"/>
    </source>
</evidence>
<dbReference type="InterPro" id="IPR005064">
    <property type="entry name" value="BUG"/>
</dbReference>
<dbReference type="Gene3D" id="3.40.190.10">
    <property type="entry name" value="Periplasmic binding protein-like II"/>
    <property type="match status" value="1"/>
</dbReference>
<dbReference type="PATRIC" id="fig|121719.5.peg.4373"/>
<accession>A0A0L0J095</accession>
<organism evidence="2 3">
    <name type="scientific">Pannonibacter phragmitetus</name>
    <dbReference type="NCBI Taxonomy" id="121719"/>
    <lineage>
        <taxon>Bacteria</taxon>
        <taxon>Pseudomonadati</taxon>
        <taxon>Pseudomonadota</taxon>
        <taxon>Alphaproteobacteria</taxon>
        <taxon>Hyphomicrobiales</taxon>
        <taxon>Stappiaceae</taxon>
        <taxon>Pannonibacter</taxon>
    </lineage>
</organism>
<dbReference type="InterPro" id="IPR042100">
    <property type="entry name" value="Bug_dom1"/>
</dbReference>
<sequence>MKHHLTSLAVAAFLACGGAAFAQSWPSGNIDYIVPYPPGGGTDVLARQLNDQIARKTGWNFVVLNVPGAGGTIGMDQLSRADANGQTIGMGQTSNLAVNPALNPEVKYDPQAGFTPIALVNTQPMGIITYNDSPYADFGAVLDAARAEPGSIMYGTPGTGTVSHMAVERLMLQGGLKFEHVPYTGIAQAISDVMGGVVDIYIGSLPSVMQHVEAGNVRLLAVTSLEPHPLAPDVPTVASLGFEGYQATDWKAVVGPAGMPEEAVTALNTAINEALADPDLRAALEAQGSVVLGGTAEEFKAYLAEEAATWAEVVRAAGLR</sequence>
<dbReference type="KEGG" id="pphr:APZ00_11105"/>
<protein>
    <submittedName>
        <fullName evidence="2">LacI family transcriptional regulator</fullName>
    </submittedName>
</protein>
<evidence type="ECO:0000313" key="3">
    <source>
        <dbReference type="Proteomes" id="UP000064921"/>
    </source>
</evidence>
<proteinExistence type="inferred from homology"/>
<name>A0A0L0J095_9HYPH</name>
<reference evidence="2 3" key="1">
    <citation type="submission" date="2015-10" db="EMBL/GenBank/DDBJ databases">
        <title>The world's first case of liver abscess caused by Pannonibacter phragmitetus.</title>
        <authorList>
            <person name="Ming D."/>
            <person name="Wang M."/>
            <person name="Zhou Y."/>
            <person name="Jiang T."/>
            <person name="Hu S."/>
        </authorList>
    </citation>
    <scope>NUCLEOTIDE SEQUENCE [LARGE SCALE GENOMIC DNA]</scope>
    <source>
        <strain evidence="2 3">31801</strain>
    </source>
</reference>